<dbReference type="Gene3D" id="2.30.110.10">
    <property type="entry name" value="Electron Transport, Fmn-binding Protein, Chain A"/>
    <property type="match status" value="1"/>
</dbReference>
<dbReference type="NCBIfam" id="TIGR04025">
    <property type="entry name" value="PPOX_FMN_DR2398"/>
    <property type="match status" value="1"/>
</dbReference>
<dbReference type="Proteomes" id="UP000294664">
    <property type="component" value="Unassembled WGS sequence"/>
</dbReference>
<evidence type="ECO:0000313" key="3">
    <source>
        <dbReference type="Proteomes" id="UP000294664"/>
    </source>
</evidence>
<dbReference type="SUPFAM" id="SSF50475">
    <property type="entry name" value="FMN-binding split barrel"/>
    <property type="match status" value="1"/>
</dbReference>
<accession>A0A4R3LQ88</accession>
<name>A0A4R3LQ88_9HYPH</name>
<dbReference type="PANTHER" id="PTHR42815">
    <property type="entry name" value="FAD-BINDING, PUTATIVE (AFU_ORTHOLOGUE AFUA_6G07600)-RELATED"/>
    <property type="match status" value="1"/>
</dbReference>
<dbReference type="AlphaFoldDB" id="A0A4R3LQ88"/>
<dbReference type="PANTHER" id="PTHR42815:SF2">
    <property type="entry name" value="FAD-BINDING, PUTATIVE (AFU_ORTHOLOGUE AFUA_6G07600)-RELATED"/>
    <property type="match status" value="1"/>
</dbReference>
<protein>
    <recommendedName>
        <fullName evidence="1">Pyridoxamine 5'-phosphate oxidase N-terminal domain-containing protein</fullName>
    </recommendedName>
</protein>
<dbReference type="OrthoDB" id="9790331at2"/>
<dbReference type="InterPro" id="IPR012349">
    <property type="entry name" value="Split_barrel_FMN-bd"/>
</dbReference>
<comment type="caution">
    <text evidence="2">The sequence shown here is derived from an EMBL/GenBank/DDBJ whole genome shotgun (WGS) entry which is preliminary data.</text>
</comment>
<feature type="domain" description="Pyridoxamine 5'-phosphate oxidase N-terminal" evidence="1">
    <location>
        <begin position="29"/>
        <end position="150"/>
    </location>
</feature>
<dbReference type="RefSeq" id="WP_132033639.1">
    <property type="nucleotide sequence ID" value="NZ_SMAI01000012.1"/>
</dbReference>
<sequence length="203" mass="22254">MSRIETRDALRAIYPAARGRSVEKVLARLDPHCARFIGLSPFVLLATRGAGGGLDVSPRGDRPGFVALEDAQTLLLPDRPGNNRLDSLENILDDPHVGLLFLIPGVDETLRVNGQAEIHAGGPFAARFAVAGKPPASVLRIRVEEAYLHCAKALMRARLWDPEARIARSALPTMGQMLKDQIGGAEPAEDQEEMLRRYREVLY</sequence>
<organism evidence="2 3">
    <name type="scientific">Aquabacter spiritensis</name>
    <dbReference type="NCBI Taxonomy" id="933073"/>
    <lineage>
        <taxon>Bacteria</taxon>
        <taxon>Pseudomonadati</taxon>
        <taxon>Pseudomonadota</taxon>
        <taxon>Alphaproteobacteria</taxon>
        <taxon>Hyphomicrobiales</taxon>
        <taxon>Xanthobacteraceae</taxon>
        <taxon>Aquabacter</taxon>
    </lineage>
</organism>
<dbReference type="InterPro" id="IPR011576">
    <property type="entry name" value="Pyridox_Oxase_N"/>
</dbReference>
<gene>
    <name evidence="2" type="ORF">EDC64_11215</name>
</gene>
<evidence type="ECO:0000313" key="2">
    <source>
        <dbReference type="EMBL" id="TCT02582.1"/>
    </source>
</evidence>
<dbReference type="Pfam" id="PF01243">
    <property type="entry name" value="PNPOx_N"/>
    <property type="match status" value="1"/>
</dbReference>
<evidence type="ECO:0000259" key="1">
    <source>
        <dbReference type="Pfam" id="PF01243"/>
    </source>
</evidence>
<keyword evidence="3" id="KW-1185">Reference proteome</keyword>
<dbReference type="EMBL" id="SMAI01000012">
    <property type="protein sequence ID" value="TCT02582.1"/>
    <property type="molecule type" value="Genomic_DNA"/>
</dbReference>
<reference evidence="2 3" key="1">
    <citation type="submission" date="2019-03" db="EMBL/GenBank/DDBJ databases">
        <title>Genomic Encyclopedia of Type Strains, Phase IV (KMG-IV): sequencing the most valuable type-strain genomes for metagenomic binning, comparative biology and taxonomic classification.</title>
        <authorList>
            <person name="Goeker M."/>
        </authorList>
    </citation>
    <scope>NUCLEOTIDE SEQUENCE [LARGE SCALE GENOMIC DNA]</scope>
    <source>
        <strain evidence="2 3">DSM 9035</strain>
    </source>
</reference>
<proteinExistence type="predicted"/>
<dbReference type="InterPro" id="IPR024029">
    <property type="entry name" value="Pyridox_Oxase_FMN-dep"/>
</dbReference>